<keyword evidence="8" id="KW-1185">Reference proteome</keyword>
<name>A0ABV8VTQ8_9NOCA</name>
<evidence type="ECO:0000256" key="3">
    <source>
        <dbReference type="ARBA" id="ARBA00022729"/>
    </source>
</evidence>
<evidence type="ECO:0000256" key="6">
    <source>
        <dbReference type="ARBA" id="ARBA00023288"/>
    </source>
</evidence>
<proteinExistence type="predicted"/>
<evidence type="ECO:0000256" key="5">
    <source>
        <dbReference type="ARBA" id="ARBA00023139"/>
    </source>
</evidence>
<evidence type="ECO:0000313" key="8">
    <source>
        <dbReference type="Proteomes" id="UP001595844"/>
    </source>
</evidence>
<dbReference type="InterPro" id="IPR032018">
    <property type="entry name" value="LppA/LppB/LprP"/>
</dbReference>
<evidence type="ECO:0000256" key="4">
    <source>
        <dbReference type="ARBA" id="ARBA00023136"/>
    </source>
</evidence>
<accession>A0ABV8VTQ8</accession>
<keyword evidence="3" id="KW-0732">Signal</keyword>
<dbReference type="PROSITE" id="PS51257">
    <property type="entry name" value="PROKAR_LIPOPROTEIN"/>
    <property type="match status" value="1"/>
</dbReference>
<gene>
    <name evidence="7" type="ORF">ACFO5K_27255</name>
</gene>
<dbReference type="EMBL" id="JBHSDL010000045">
    <property type="protein sequence ID" value="MFC4377780.1"/>
    <property type="molecule type" value="Genomic_DNA"/>
</dbReference>
<comment type="subcellular location">
    <subcellularLocation>
        <location evidence="1">Cell membrane</location>
        <topology evidence="1">Lipid-anchor</topology>
    </subcellularLocation>
</comment>
<keyword evidence="6 7" id="KW-0449">Lipoprotein</keyword>
<sequence>MERTALMRVIGCLAAVAIVAGCGLSELESPYKEYSPAEIAHAEDMMSRLPSLADTEKRLATLIQNISEAMKTVAPDLEWEVAVKGSQGKLGCLGAYSDSQSVSMTTDMLTSSTPISDDEWPEVLQLVRDLAATHGITSLTIDADSPGNHDVTLHSPDHGNRIRMGTFKAVMLGGVTGCRFRADDLPPQPGE</sequence>
<evidence type="ECO:0000256" key="1">
    <source>
        <dbReference type="ARBA" id="ARBA00004193"/>
    </source>
</evidence>
<dbReference type="Pfam" id="PF16708">
    <property type="entry name" value="LppA"/>
    <property type="match status" value="1"/>
</dbReference>
<keyword evidence="4" id="KW-0472">Membrane</keyword>
<evidence type="ECO:0000313" key="7">
    <source>
        <dbReference type="EMBL" id="MFC4377780.1"/>
    </source>
</evidence>
<dbReference type="RefSeq" id="WP_378568807.1">
    <property type="nucleotide sequence ID" value="NZ_JBHSDL010000045.1"/>
</dbReference>
<dbReference type="Gene3D" id="3.30.2030.20">
    <property type="match status" value="1"/>
</dbReference>
<reference evidence="8" key="1">
    <citation type="journal article" date="2019" name="Int. J. Syst. Evol. Microbiol.">
        <title>The Global Catalogue of Microorganisms (GCM) 10K type strain sequencing project: providing services to taxonomists for standard genome sequencing and annotation.</title>
        <authorList>
            <consortium name="The Broad Institute Genomics Platform"/>
            <consortium name="The Broad Institute Genome Sequencing Center for Infectious Disease"/>
            <person name="Wu L."/>
            <person name="Ma J."/>
        </authorList>
    </citation>
    <scope>NUCLEOTIDE SEQUENCE [LARGE SCALE GENOMIC DNA]</scope>
    <source>
        <strain evidence="8">IBRC-M 10490</strain>
    </source>
</reference>
<keyword evidence="2" id="KW-1003">Cell membrane</keyword>
<comment type="caution">
    <text evidence="7">The sequence shown here is derived from an EMBL/GenBank/DDBJ whole genome shotgun (WGS) entry which is preliminary data.</text>
</comment>
<organism evidence="7 8">
    <name type="scientific">Nocardia halotolerans</name>
    <dbReference type="NCBI Taxonomy" id="1755878"/>
    <lineage>
        <taxon>Bacteria</taxon>
        <taxon>Bacillati</taxon>
        <taxon>Actinomycetota</taxon>
        <taxon>Actinomycetes</taxon>
        <taxon>Mycobacteriales</taxon>
        <taxon>Nocardiaceae</taxon>
        <taxon>Nocardia</taxon>
    </lineage>
</organism>
<evidence type="ECO:0000256" key="2">
    <source>
        <dbReference type="ARBA" id="ARBA00022475"/>
    </source>
</evidence>
<dbReference type="Proteomes" id="UP001595844">
    <property type="component" value="Unassembled WGS sequence"/>
</dbReference>
<keyword evidence="5" id="KW-0564">Palmitate</keyword>
<protein>
    <submittedName>
        <fullName evidence="7">LppA family lipoprotein</fullName>
    </submittedName>
</protein>